<sequence>MATVVHTIMCGGSGTRLWPMSRRSYPKQFLSLLGERSLLQNTVKRLNGHVDVETIIIANEEHRFLVAEQLKTTSAAGAEIILEPLMRNTAPVALVAAVRAAERFGEDCLVLLSPADHFIADPSAYCDALSNAIPAAEAGYLVTLGIEPDRPETGYGYIEIGEPLADIPGVRRAKSFHEKPDRQTAEKLLSAGSFAWNAGVFLFSPKHLVSVARHFQPKMLAYCEAACAGAEADLCFFRLDSKPYARIDNMSFDVAFAEKLADRVAVVPVSMGWSDIGSWNSIYEVRSSGENGENISDGPVELYDSQGVLAVSDGPLVVGQGVKDLVIVANHDAIFVAPKDQSEKVKAVVADLEKRNRREAVTHQRCYRPWGWYQVINLGERFQVKEIVVEPGAQLSLQSHHHRSEHWIVVRGTARVTVDEEVRSVSENQSVYIPLGSLHRLENPGRIPMHLIEVQTGSYLEEDDIVRHNDAYGRR</sequence>
<dbReference type="EC" id="2.7.7.13" evidence="2"/>
<evidence type="ECO:0000256" key="4">
    <source>
        <dbReference type="ARBA" id="ARBA00022695"/>
    </source>
</evidence>
<evidence type="ECO:0000256" key="3">
    <source>
        <dbReference type="ARBA" id="ARBA00022679"/>
    </source>
</evidence>
<keyword evidence="3 12" id="KW-0808">Transferase</keyword>
<keyword evidence="5" id="KW-0547">Nucleotide-binding</keyword>
<dbReference type="Proteomes" id="UP000249299">
    <property type="component" value="Unassembled WGS sequence"/>
</dbReference>
<dbReference type="InterPro" id="IPR005835">
    <property type="entry name" value="NTP_transferase_dom"/>
</dbReference>
<evidence type="ECO:0000256" key="1">
    <source>
        <dbReference type="ARBA" id="ARBA00006115"/>
    </source>
</evidence>
<proteinExistence type="inferred from homology"/>
<feature type="domain" description="Nucleotidyl transferase" evidence="9">
    <location>
        <begin position="8"/>
        <end position="286"/>
    </location>
</feature>
<dbReference type="FunFam" id="2.60.120.10:FF:000032">
    <property type="entry name" value="Mannose-1-phosphate guanylyltransferase/mannose-6-phosphate isomerase"/>
    <property type="match status" value="1"/>
</dbReference>
<dbReference type="OrthoDB" id="9806359at2"/>
<protein>
    <recommendedName>
        <fullName evidence="2">mannose-1-phosphate guanylyltransferase</fullName>
        <ecNumber evidence="2">2.7.7.13</ecNumber>
    </recommendedName>
</protein>
<dbReference type="InterPro" id="IPR006375">
    <property type="entry name" value="Man1P_GuaTrfase/Man6P_Isoase"/>
</dbReference>
<dbReference type="InterPro" id="IPR014710">
    <property type="entry name" value="RmlC-like_jellyroll"/>
</dbReference>
<dbReference type="AlphaFoldDB" id="A0A327JJM0"/>
<dbReference type="NCBIfam" id="TIGR01479">
    <property type="entry name" value="GMP_PMI"/>
    <property type="match status" value="1"/>
</dbReference>
<dbReference type="GO" id="GO:0016853">
    <property type="term" value="F:isomerase activity"/>
    <property type="evidence" value="ECO:0007669"/>
    <property type="project" value="UniProtKB-KW"/>
</dbReference>
<evidence type="ECO:0000313" key="13">
    <source>
        <dbReference type="Proteomes" id="UP000249299"/>
    </source>
</evidence>
<dbReference type="PANTHER" id="PTHR46390:SF1">
    <property type="entry name" value="MANNOSE-1-PHOSPHATE GUANYLYLTRANSFERASE"/>
    <property type="match status" value="1"/>
</dbReference>
<evidence type="ECO:0000313" key="12">
    <source>
        <dbReference type="EMBL" id="RAI24992.1"/>
    </source>
</evidence>
<accession>A0A327JJM0</accession>
<dbReference type="SUPFAM" id="SSF51182">
    <property type="entry name" value="RmlC-like cupins"/>
    <property type="match status" value="1"/>
</dbReference>
<comment type="caution">
    <text evidence="12">The sequence shown here is derived from an EMBL/GenBank/DDBJ whole genome shotgun (WGS) entry which is preliminary data.</text>
</comment>
<feature type="domain" description="MannoseP isomerase/GMP-like beta-helix" evidence="11">
    <location>
        <begin position="304"/>
        <end position="352"/>
    </location>
</feature>
<dbReference type="Gene3D" id="2.60.120.10">
    <property type="entry name" value="Jelly Rolls"/>
    <property type="match status" value="1"/>
</dbReference>
<dbReference type="InterPro" id="IPR029044">
    <property type="entry name" value="Nucleotide-diphossugar_trans"/>
</dbReference>
<dbReference type="InterPro" id="IPR011051">
    <property type="entry name" value="RmlC_Cupin_sf"/>
</dbReference>
<evidence type="ECO:0000256" key="7">
    <source>
        <dbReference type="ARBA" id="ARBA00047343"/>
    </source>
</evidence>
<dbReference type="Gene3D" id="3.90.550.10">
    <property type="entry name" value="Spore Coat Polysaccharide Biosynthesis Protein SpsA, Chain A"/>
    <property type="match status" value="1"/>
</dbReference>
<feature type="domain" description="Mannose-6-phosphate isomerase type II C-terminal" evidence="10">
    <location>
        <begin position="356"/>
        <end position="470"/>
    </location>
</feature>
<evidence type="ECO:0000259" key="10">
    <source>
        <dbReference type="Pfam" id="PF01050"/>
    </source>
</evidence>
<evidence type="ECO:0000256" key="5">
    <source>
        <dbReference type="ARBA" id="ARBA00022741"/>
    </source>
</evidence>
<evidence type="ECO:0000256" key="2">
    <source>
        <dbReference type="ARBA" id="ARBA00012387"/>
    </source>
</evidence>
<evidence type="ECO:0000259" key="11">
    <source>
        <dbReference type="Pfam" id="PF22640"/>
    </source>
</evidence>
<dbReference type="InterPro" id="IPR001538">
    <property type="entry name" value="Man6P_isomerase-2_C"/>
</dbReference>
<dbReference type="GO" id="GO:0000271">
    <property type="term" value="P:polysaccharide biosynthetic process"/>
    <property type="evidence" value="ECO:0007669"/>
    <property type="project" value="InterPro"/>
</dbReference>
<keyword evidence="12" id="KW-0413">Isomerase</keyword>
<evidence type="ECO:0000256" key="8">
    <source>
        <dbReference type="RuleBase" id="RU004190"/>
    </source>
</evidence>
<dbReference type="GO" id="GO:0004475">
    <property type="term" value="F:mannose-1-phosphate guanylyltransferase (GTP) activity"/>
    <property type="evidence" value="ECO:0007669"/>
    <property type="project" value="UniProtKB-EC"/>
</dbReference>
<dbReference type="Pfam" id="PF22640">
    <property type="entry name" value="ManC_GMP_beta-helix"/>
    <property type="match status" value="1"/>
</dbReference>
<dbReference type="EMBL" id="NPEV01000059">
    <property type="protein sequence ID" value="RAI24992.1"/>
    <property type="molecule type" value="Genomic_DNA"/>
</dbReference>
<keyword evidence="6" id="KW-0342">GTP-binding</keyword>
<dbReference type="CDD" id="cd02509">
    <property type="entry name" value="GDP-M1P_Guanylyltransferase"/>
    <property type="match status" value="1"/>
</dbReference>
<dbReference type="InterPro" id="IPR049577">
    <property type="entry name" value="GMPP_N"/>
</dbReference>
<dbReference type="InterPro" id="IPR051161">
    <property type="entry name" value="Mannose-6P_isomerase_type2"/>
</dbReference>
<dbReference type="SUPFAM" id="SSF53448">
    <property type="entry name" value="Nucleotide-diphospho-sugar transferases"/>
    <property type="match status" value="1"/>
</dbReference>
<gene>
    <name evidence="12" type="ORF">CH339_20130</name>
</gene>
<dbReference type="RefSeq" id="WP_111436185.1">
    <property type="nucleotide sequence ID" value="NZ_JACIGG010000008.1"/>
</dbReference>
<dbReference type="Pfam" id="PF01050">
    <property type="entry name" value="MannoseP_isomer"/>
    <property type="match status" value="1"/>
</dbReference>
<dbReference type="CDD" id="cd02213">
    <property type="entry name" value="cupin_PMI_typeII_C"/>
    <property type="match status" value="1"/>
</dbReference>
<comment type="catalytic activity">
    <reaction evidence="7">
        <text>alpha-D-mannose 1-phosphate + GTP + H(+) = GDP-alpha-D-mannose + diphosphate</text>
        <dbReference type="Rhea" id="RHEA:15229"/>
        <dbReference type="ChEBI" id="CHEBI:15378"/>
        <dbReference type="ChEBI" id="CHEBI:33019"/>
        <dbReference type="ChEBI" id="CHEBI:37565"/>
        <dbReference type="ChEBI" id="CHEBI:57527"/>
        <dbReference type="ChEBI" id="CHEBI:58409"/>
        <dbReference type="EC" id="2.7.7.13"/>
    </reaction>
</comment>
<reference evidence="12 13" key="1">
    <citation type="submission" date="2017-07" db="EMBL/GenBank/DDBJ databases">
        <title>Draft Genome Sequences of Select Purple Nonsulfur Bacteria.</title>
        <authorList>
            <person name="Lasarre B."/>
            <person name="Mckinlay J.B."/>
        </authorList>
    </citation>
    <scope>NUCLEOTIDE SEQUENCE [LARGE SCALE GENOMIC DNA]</scope>
    <source>
        <strain evidence="12 13">DSM 11290</strain>
    </source>
</reference>
<dbReference type="GO" id="GO:0005525">
    <property type="term" value="F:GTP binding"/>
    <property type="evidence" value="ECO:0007669"/>
    <property type="project" value="UniProtKB-KW"/>
</dbReference>
<dbReference type="InterPro" id="IPR054566">
    <property type="entry name" value="ManC/GMP-like_b-helix"/>
</dbReference>
<keyword evidence="4 12" id="KW-0548">Nucleotidyltransferase</keyword>
<evidence type="ECO:0000256" key="6">
    <source>
        <dbReference type="ARBA" id="ARBA00023134"/>
    </source>
</evidence>
<organism evidence="12 13">
    <name type="scientific">Rhodobium orientis</name>
    <dbReference type="NCBI Taxonomy" id="34017"/>
    <lineage>
        <taxon>Bacteria</taxon>
        <taxon>Pseudomonadati</taxon>
        <taxon>Pseudomonadota</taxon>
        <taxon>Alphaproteobacteria</taxon>
        <taxon>Hyphomicrobiales</taxon>
        <taxon>Rhodobiaceae</taxon>
        <taxon>Rhodobium</taxon>
    </lineage>
</organism>
<dbReference type="PANTHER" id="PTHR46390">
    <property type="entry name" value="MANNOSE-1-PHOSPHATE GUANYLYLTRANSFERASE"/>
    <property type="match status" value="1"/>
</dbReference>
<dbReference type="GO" id="GO:0009298">
    <property type="term" value="P:GDP-mannose biosynthetic process"/>
    <property type="evidence" value="ECO:0007669"/>
    <property type="project" value="TreeGrafter"/>
</dbReference>
<dbReference type="Pfam" id="PF00483">
    <property type="entry name" value="NTP_transferase"/>
    <property type="match status" value="1"/>
</dbReference>
<name>A0A327JJM0_9HYPH</name>
<evidence type="ECO:0000259" key="9">
    <source>
        <dbReference type="Pfam" id="PF00483"/>
    </source>
</evidence>
<comment type="similarity">
    <text evidence="1 8">Belongs to the mannose-6-phosphate isomerase type 2 family.</text>
</comment>
<keyword evidence="13" id="KW-1185">Reference proteome</keyword>